<dbReference type="EMBL" id="ML208372">
    <property type="protein sequence ID" value="TFK67584.1"/>
    <property type="molecule type" value="Genomic_DNA"/>
</dbReference>
<reference evidence="1 2" key="1">
    <citation type="journal article" date="2019" name="Nat. Ecol. Evol.">
        <title>Megaphylogeny resolves global patterns of mushroom evolution.</title>
        <authorList>
            <person name="Varga T."/>
            <person name="Krizsan K."/>
            <person name="Foldi C."/>
            <person name="Dima B."/>
            <person name="Sanchez-Garcia M."/>
            <person name="Sanchez-Ramirez S."/>
            <person name="Szollosi G.J."/>
            <person name="Szarkandi J.G."/>
            <person name="Papp V."/>
            <person name="Albert L."/>
            <person name="Andreopoulos W."/>
            <person name="Angelini C."/>
            <person name="Antonin V."/>
            <person name="Barry K.W."/>
            <person name="Bougher N.L."/>
            <person name="Buchanan P."/>
            <person name="Buyck B."/>
            <person name="Bense V."/>
            <person name="Catcheside P."/>
            <person name="Chovatia M."/>
            <person name="Cooper J."/>
            <person name="Damon W."/>
            <person name="Desjardin D."/>
            <person name="Finy P."/>
            <person name="Geml J."/>
            <person name="Haridas S."/>
            <person name="Hughes K."/>
            <person name="Justo A."/>
            <person name="Karasinski D."/>
            <person name="Kautmanova I."/>
            <person name="Kiss B."/>
            <person name="Kocsube S."/>
            <person name="Kotiranta H."/>
            <person name="LaButti K.M."/>
            <person name="Lechner B.E."/>
            <person name="Liimatainen K."/>
            <person name="Lipzen A."/>
            <person name="Lukacs Z."/>
            <person name="Mihaltcheva S."/>
            <person name="Morgado L.N."/>
            <person name="Niskanen T."/>
            <person name="Noordeloos M.E."/>
            <person name="Ohm R.A."/>
            <person name="Ortiz-Santana B."/>
            <person name="Ovrebo C."/>
            <person name="Racz N."/>
            <person name="Riley R."/>
            <person name="Savchenko A."/>
            <person name="Shiryaev A."/>
            <person name="Soop K."/>
            <person name="Spirin V."/>
            <person name="Szebenyi C."/>
            <person name="Tomsovsky M."/>
            <person name="Tulloss R.E."/>
            <person name="Uehling J."/>
            <person name="Grigoriev I.V."/>
            <person name="Vagvolgyi C."/>
            <person name="Papp T."/>
            <person name="Martin F.M."/>
            <person name="Miettinen O."/>
            <person name="Hibbett D.S."/>
            <person name="Nagy L.G."/>
        </authorList>
    </citation>
    <scope>NUCLEOTIDE SEQUENCE [LARGE SCALE GENOMIC DNA]</scope>
    <source>
        <strain evidence="1 2">NL-1719</strain>
    </source>
</reference>
<keyword evidence="2" id="KW-1185">Reference proteome</keyword>
<evidence type="ECO:0000313" key="2">
    <source>
        <dbReference type="Proteomes" id="UP000308600"/>
    </source>
</evidence>
<name>A0ACD3API7_9AGAR</name>
<proteinExistence type="predicted"/>
<sequence>MAVTVPRAYLSFLSSSSSFFLGSHDQLAGPMFSFFLLLLCITRVWAYEVIHDYSGSNFFNGWDFYGSWDNLTLGDVVWVDQTDAFNSHLAFVNDAGHAVLRVDNTTVVPFNEKRNSVRITSQASYDIGSLWIVDIVHLPYGCSVWPAFWTMGTLWPEDGEIDIIEAINLMDHNQMALHSTPGCTQASPVEQSGEPSQQPDCSQPAGCLVSETKPNSFGIGFNNAGGGVFAAQFDVSGIFIWFWSRPNIPPSITQATSTSAIDISQWGPPSASYPSTTCNIAQFFTSQQLVIDITLCGKWAGIPETYSPMCSQIGPTGQCYPDNVVGPGDRYDDAYFEINYLRAYTTNPSIPAPTVGAIALSSFSSSATSPIPNPTAGIMTTLATSSSPAITGAPSDSNAAMRARVPETLLVICWVVVSGLFV</sequence>
<gene>
    <name evidence="1" type="ORF">BDN72DRAFT_842854</name>
</gene>
<accession>A0ACD3API7</accession>
<dbReference type="Proteomes" id="UP000308600">
    <property type="component" value="Unassembled WGS sequence"/>
</dbReference>
<evidence type="ECO:0000313" key="1">
    <source>
        <dbReference type="EMBL" id="TFK67584.1"/>
    </source>
</evidence>
<organism evidence="1 2">
    <name type="scientific">Pluteus cervinus</name>
    <dbReference type="NCBI Taxonomy" id="181527"/>
    <lineage>
        <taxon>Eukaryota</taxon>
        <taxon>Fungi</taxon>
        <taxon>Dikarya</taxon>
        <taxon>Basidiomycota</taxon>
        <taxon>Agaricomycotina</taxon>
        <taxon>Agaricomycetes</taxon>
        <taxon>Agaricomycetidae</taxon>
        <taxon>Agaricales</taxon>
        <taxon>Pluteineae</taxon>
        <taxon>Pluteaceae</taxon>
        <taxon>Pluteus</taxon>
    </lineage>
</organism>
<protein>
    <submittedName>
        <fullName evidence="1">Uncharacterized protein</fullName>
    </submittedName>
</protein>